<sequence>ISRRKIITDDVPPPGSYDPKIDSKVKGFAIEKSERFHDNKSTGSAECNLSVCTKNTNNVVASFRTPQLPRKHNGEQIQRSSQKVKPRALISANDQKLKYNSEHQLADLQVECSNKDKTIQELERHVEDLKQEVRKLELELDELQNKQAKVEEQHRKDIETMTKLQQEVLHGYDERHQTEVKHLRCQLSEVSEEKEREIEARKIMEGDLRNRIADFSKRIVGLESELAEKKYANTQKVQTLEAQIEELTTKLETITVSHKHEINLLEQEKTKLNSYISDLTDESDQLELKLQQRQNVIFELQAQLSTLQCELDELKAEYGKLVENSSKQMDSVKYKYQEDIDKLKINFEEENIILVNENQLERSRRLEIEAKVKDAEGQNKFLEEELVEVQELYNNVRNCLRQAQQELEESDKKHNLVLKKHKEDLHNIMKLHDEETCKLKQQLENERLYYVKEIENLMIAKHKEIAEIKEAAIKQIDEETKRVKQHADKIIENAETVTRETLAACRNECEERVKRVIADNDAKVRGSYVCKITNMTD</sequence>
<name>A0A310S840_9HYME</name>
<feature type="coiled-coil region" evidence="1">
    <location>
        <begin position="105"/>
        <end position="200"/>
    </location>
</feature>
<evidence type="ECO:0000256" key="1">
    <source>
        <dbReference type="SAM" id="Coils"/>
    </source>
</evidence>
<evidence type="ECO:0008006" key="5">
    <source>
        <dbReference type="Google" id="ProtNLM"/>
    </source>
</evidence>
<keyword evidence="1" id="KW-0175">Coiled coil</keyword>
<dbReference type="EMBL" id="KQ773364">
    <property type="protein sequence ID" value="OAD52381.1"/>
    <property type="molecule type" value="Genomic_DNA"/>
</dbReference>
<dbReference type="OrthoDB" id="419631at2759"/>
<evidence type="ECO:0000256" key="2">
    <source>
        <dbReference type="SAM" id="MobiDB-lite"/>
    </source>
</evidence>
<dbReference type="Proteomes" id="UP000250275">
    <property type="component" value="Unassembled WGS sequence"/>
</dbReference>
<dbReference type="Gene3D" id="1.10.287.1490">
    <property type="match status" value="1"/>
</dbReference>
<dbReference type="AlphaFoldDB" id="A0A310S840"/>
<accession>A0A310S840</accession>
<proteinExistence type="predicted"/>
<feature type="coiled-coil region" evidence="1">
    <location>
        <begin position="365"/>
        <end position="420"/>
    </location>
</feature>
<organism evidence="3 4">
    <name type="scientific">Eufriesea mexicana</name>
    <dbReference type="NCBI Taxonomy" id="516756"/>
    <lineage>
        <taxon>Eukaryota</taxon>
        <taxon>Metazoa</taxon>
        <taxon>Ecdysozoa</taxon>
        <taxon>Arthropoda</taxon>
        <taxon>Hexapoda</taxon>
        <taxon>Insecta</taxon>
        <taxon>Pterygota</taxon>
        <taxon>Neoptera</taxon>
        <taxon>Endopterygota</taxon>
        <taxon>Hymenoptera</taxon>
        <taxon>Apocrita</taxon>
        <taxon>Aculeata</taxon>
        <taxon>Apoidea</taxon>
        <taxon>Anthophila</taxon>
        <taxon>Apidae</taxon>
        <taxon>Eufriesea</taxon>
    </lineage>
</organism>
<feature type="non-terminal residue" evidence="3">
    <location>
        <position position="1"/>
    </location>
</feature>
<evidence type="ECO:0000313" key="3">
    <source>
        <dbReference type="EMBL" id="OAD52381.1"/>
    </source>
</evidence>
<feature type="coiled-coil region" evidence="1">
    <location>
        <begin position="237"/>
        <end position="324"/>
    </location>
</feature>
<keyword evidence="4" id="KW-1185">Reference proteome</keyword>
<evidence type="ECO:0000313" key="4">
    <source>
        <dbReference type="Proteomes" id="UP000250275"/>
    </source>
</evidence>
<gene>
    <name evidence="3" type="ORF">WN48_01780</name>
</gene>
<feature type="coiled-coil region" evidence="1">
    <location>
        <begin position="459"/>
        <end position="489"/>
    </location>
</feature>
<protein>
    <recommendedName>
        <fullName evidence="5">Laminin subunit alpha-2</fullName>
    </recommendedName>
</protein>
<reference evidence="3 4" key="1">
    <citation type="submission" date="2015-07" db="EMBL/GenBank/DDBJ databases">
        <title>The genome of Eufriesea mexicana.</title>
        <authorList>
            <person name="Pan H."/>
            <person name="Kapheim K."/>
        </authorList>
    </citation>
    <scope>NUCLEOTIDE SEQUENCE [LARGE SCALE GENOMIC DNA]</scope>
    <source>
        <strain evidence="3">0111107269</strain>
        <tissue evidence="3">Whole body</tissue>
    </source>
</reference>
<feature type="region of interest" description="Disordered" evidence="2">
    <location>
        <begin position="1"/>
        <end position="22"/>
    </location>
</feature>